<feature type="transmembrane region" description="Helical" evidence="11">
    <location>
        <begin position="612"/>
        <end position="634"/>
    </location>
</feature>
<feature type="transmembrane region" description="Helical" evidence="11">
    <location>
        <begin position="546"/>
        <end position="565"/>
    </location>
</feature>
<feature type="transmembrane region" description="Helical" evidence="11">
    <location>
        <begin position="512"/>
        <end position="534"/>
    </location>
</feature>
<dbReference type="InterPro" id="IPR052076">
    <property type="entry name" value="TRP_cation_channel"/>
</dbReference>
<evidence type="ECO:0000256" key="1">
    <source>
        <dbReference type="ARBA" id="ARBA00004141"/>
    </source>
</evidence>
<dbReference type="SUPFAM" id="SSF48403">
    <property type="entry name" value="Ankyrin repeat"/>
    <property type="match status" value="1"/>
</dbReference>
<evidence type="ECO:0000259" key="12">
    <source>
        <dbReference type="Pfam" id="PF00520"/>
    </source>
</evidence>
<keyword evidence="4 11" id="KW-0812">Transmembrane</keyword>
<sequence length="926" mass="106830">MSISNDLLGAFEQRNVGKFQEALEVYRADPNYLDKTKERTVFEIILSTPNSSKFIKLCVENGADFYMKNTNDQYPLHCVIESRCLDNLKQVQGLLNYTFEDFINYSPYVNVKLDNGQNSLHILADALTSENSSTVFEMMKILLSYGCNTNFPNYDGKTAFFLILEKLPKLSNRNEILDYFLENADIDFYTHRGEEIVEMVLNQKLKFEFPERENVLVNFDALMELLTSMDVNRFETLFSLFKTTCADAEIYADYCSMFLEVAVERSLINIVDLLIDYGVDINKVASLSKFKIPPTCKACAKSNPGILRLFLLHPKVKLSYGNDVQRNTLLHHFFDDYKKMTYSMFRRMGSYEMSLNQKKCFDLLMAHPKWNRDLTNSLDSAGLPAIYYSVRYKKDYITLQLLKNGAYIGTAVKGIRKSLLEEFLNSTISTNDRFNDDDDLEIRIDYNFLAPPFKDTTIKKRQIKLLNCPSQDQYVEEMKPLKKIAETAELRQLLSHPTIASFILLKWNKLSFVVYSNLVLVVLFMISFIPFTVLCQTIPVEEQSQNVGFVTFQVLSLIVLSLMILREVTQAMLSLKLYFLDVTNWVDIFLMISALIILLIETQIPNHLSRLLRTLVILLAAAEYFNVLGMVPILSVSIYTKMFKRVCKTFVKSLAFYSVMILAFAFSFYSMQGDKFTKDLVSIGRDGLKGPHNDIPATNATRNERYNNFYTVGSSIIKTLVMLTGELEGSYVHTEGFAYALLFLVFIFLVSIVLYNLLNALAVSDTQEIRRDAKLIDLQQRIKTMQASEEAIFKRNSKIGDWLKMVISLFPRSLPEGSVTIRPNRSYRIFIKQNEPIILNDWLHTRFKFLQSDVTINYEIMKEVHDILTKRREEKYLSGIRLLKENRNTKLSNDVIKISELVHSIQLNVTKLQADLYSISKRVTLP</sequence>
<evidence type="ECO:0000256" key="7">
    <source>
        <dbReference type="ARBA" id="ARBA00023043"/>
    </source>
</evidence>
<protein>
    <submittedName>
        <fullName evidence="13">Transient receptor potential cation channel protein painless</fullName>
    </submittedName>
</protein>
<keyword evidence="10" id="KW-0407">Ion channel</keyword>
<dbReference type="GO" id="GO:0005216">
    <property type="term" value="F:monoatomic ion channel activity"/>
    <property type="evidence" value="ECO:0007669"/>
    <property type="project" value="InterPro"/>
</dbReference>
<dbReference type="InterPro" id="IPR036770">
    <property type="entry name" value="Ankyrin_rpt-contain_sf"/>
</dbReference>
<accession>A0A9Q0MQN2</accession>
<comment type="subcellular location">
    <subcellularLocation>
        <location evidence="1">Membrane</location>
        <topology evidence="1">Multi-pass membrane protein</topology>
    </subcellularLocation>
</comment>
<evidence type="ECO:0000313" key="14">
    <source>
        <dbReference type="Proteomes" id="UP001151699"/>
    </source>
</evidence>
<feature type="transmembrane region" description="Helical" evidence="11">
    <location>
        <begin position="654"/>
        <end position="671"/>
    </location>
</feature>
<dbReference type="Pfam" id="PF00520">
    <property type="entry name" value="Ion_trans"/>
    <property type="match status" value="1"/>
</dbReference>
<gene>
    <name evidence="13" type="primary">pain_0</name>
    <name evidence="13" type="ORF">Bhyg_13717</name>
</gene>
<comment type="caution">
    <text evidence="13">The sequence shown here is derived from an EMBL/GenBank/DDBJ whole genome shotgun (WGS) entry which is preliminary data.</text>
</comment>
<feature type="domain" description="Ion transport" evidence="12">
    <location>
        <begin position="521"/>
        <end position="773"/>
    </location>
</feature>
<organism evidence="13 14">
    <name type="scientific">Pseudolycoriella hygida</name>
    <dbReference type="NCBI Taxonomy" id="35572"/>
    <lineage>
        <taxon>Eukaryota</taxon>
        <taxon>Metazoa</taxon>
        <taxon>Ecdysozoa</taxon>
        <taxon>Arthropoda</taxon>
        <taxon>Hexapoda</taxon>
        <taxon>Insecta</taxon>
        <taxon>Pterygota</taxon>
        <taxon>Neoptera</taxon>
        <taxon>Endopterygota</taxon>
        <taxon>Diptera</taxon>
        <taxon>Nematocera</taxon>
        <taxon>Sciaroidea</taxon>
        <taxon>Sciaridae</taxon>
        <taxon>Pseudolycoriella</taxon>
    </lineage>
</organism>
<dbReference type="AlphaFoldDB" id="A0A9Q0MQN2"/>
<keyword evidence="13" id="KW-0675">Receptor</keyword>
<evidence type="ECO:0000313" key="13">
    <source>
        <dbReference type="EMBL" id="KAJ6635134.1"/>
    </source>
</evidence>
<dbReference type="Gene3D" id="1.25.40.20">
    <property type="entry name" value="Ankyrin repeat-containing domain"/>
    <property type="match status" value="3"/>
</dbReference>
<keyword evidence="3" id="KW-0716">Sensory transduction</keyword>
<proteinExistence type="predicted"/>
<keyword evidence="5" id="KW-0677">Repeat</keyword>
<evidence type="ECO:0000256" key="6">
    <source>
        <dbReference type="ARBA" id="ARBA00022989"/>
    </source>
</evidence>
<evidence type="ECO:0000256" key="9">
    <source>
        <dbReference type="ARBA" id="ARBA00023136"/>
    </source>
</evidence>
<dbReference type="PANTHER" id="PTHR47143">
    <property type="entry name" value="TRANSIENT RECEPTOR POTENTIAL CATION CHANNEL PROTEIN PAINLESS"/>
    <property type="match status" value="1"/>
</dbReference>
<reference evidence="13" key="1">
    <citation type="submission" date="2022-07" db="EMBL/GenBank/DDBJ databases">
        <authorList>
            <person name="Trinca V."/>
            <person name="Uliana J.V.C."/>
            <person name="Torres T.T."/>
            <person name="Ward R.J."/>
            <person name="Monesi N."/>
        </authorList>
    </citation>
    <scope>NUCLEOTIDE SEQUENCE</scope>
    <source>
        <strain evidence="13">HSMRA1968</strain>
        <tissue evidence="13">Whole embryos</tissue>
    </source>
</reference>
<dbReference type="SMART" id="SM00248">
    <property type="entry name" value="ANK"/>
    <property type="match status" value="6"/>
</dbReference>
<keyword evidence="9 11" id="KW-0472">Membrane</keyword>
<dbReference type="PANTHER" id="PTHR47143:SF4">
    <property type="entry name" value="TRANSIENT RECEPTOR POTENTIAL CATION CHANNEL PROTEIN PAINLESS"/>
    <property type="match status" value="1"/>
</dbReference>
<keyword evidence="8" id="KW-0406">Ion transport</keyword>
<evidence type="ECO:0000256" key="3">
    <source>
        <dbReference type="ARBA" id="ARBA00022606"/>
    </source>
</evidence>
<feature type="transmembrane region" description="Helical" evidence="11">
    <location>
        <begin position="737"/>
        <end position="758"/>
    </location>
</feature>
<keyword evidence="2" id="KW-0813">Transport</keyword>
<evidence type="ECO:0000256" key="5">
    <source>
        <dbReference type="ARBA" id="ARBA00022737"/>
    </source>
</evidence>
<keyword evidence="14" id="KW-1185">Reference proteome</keyword>
<dbReference type="EMBL" id="WJQU01000004">
    <property type="protein sequence ID" value="KAJ6635134.1"/>
    <property type="molecule type" value="Genomic_DNA"/>
</dbReference>
<dbReference type="Proteomes" id="UP001151699">
    <property type="component" value="Chromosome C"/>
</dbReference>
<evidence type="ECO:0000256" key="11">
    <source>
        <dbReference type="SAM" id="Phobius"/>
    </source>
</evidence>
<name>A0A9Q0MQN2_9DIPT</name>
<dbReference type="InterPro" id="IPR002110">
    <property type="entry name" value="Ankyrin_rpt"/>
</dbReference>
<dbReference type="OrthoDB" id="7784786at2759"/>
<feature type="transmembrane region" description="Helical" evidence="11">
    <location>
        <begin position="577"/>
        <end position="600"/>
    </location>
</feature>
<dbReference type="Gene3D" id="1.10.287.70">
    <property type="match status" value="1"/>
</dbReference>
<dbReference type="InterPro" id="IPR005821">
    <property type="entry name" value="Ion_trans_dom"/>
</dbReference>
<evidence type="ECO:0000256" key="4">
    <source>
        <dbReference type="ARBA" id="ARBA00022692"/>
    </source>
</evidence>
<evidence type="ECO:0000256" key="2">
    <source>
        <dbReference type="ARBA" id="ARBA00022448"/>
    </source>
</evidence>
<evidence type="ECO:0000256" key="8">
    <source>
        <dbReference type="ARBA" id="ARBA00023065"/>
    </source>
</evidence>
<keyword evidence="7" id="KW-0040">ANK repeat</keyword>
<evidence type="ECO:0000256" key="10">
    <source>
        <dbReference type="ARBA" id="ARBA00023303"/>
    </source>
</evidence>
<dbReference type="GO" id="GO:0034703">
    <property type="term" value="C:cation channel complex"/>
    <property type="evidence" value="ECO:0007669"/>
    <property type="project" value="UniProtKB-ARBA"/>
</dbReference>
<keyword evidence="6 11" id="KW-1133">Transmembrane helix</keyword>